<dbReference type="AlphaFoldDB" id="F4QSX4"/>
<accession>F4QSX4</accession>
<proteinExistence type="predicted"/>
<protein>
    <submittedName>
        <fullName evidence="1">Uncharacterized protein</fullName>
    </submittedName>
</protein>
<organism evidence="1 2">
    <name type="scientific">Asticcacaulis biprosthecium C19</name>
    <dbReference type="NCBI Taxonomy" id="715226"/>
    <lineage>
        <taxon>Bacteria</taxon>
        <taxon>Pseudomonadati</taxon>
        <taxon>Pseudomonadota</taxon>
        <taxon>Alphaproteobacteria</taxon>
        <taxon>Caulobacterales</taxon>
        <taxon>Caulobacteraceae</taxon>
        <taxon>Asticcacaulis</taxon>
    </lineage>
</organism>
<dbReference type="RefSeq" id="WP_006275040.1">
    <property type="nucleotide sequence ID" value="NZ_GL883080.1"/>
</dbReference>
<dbReference type="Proteomes" id="UP000006512">
    <property type="component" value="Unassembled WGS sequence"/>
</dbReference>
<evidence type="ECO:0000313" key="1">
    <source>
        <dbReference type="EMBL" id="EGF89844.1"/>
    </source>
</evidence>
<evidence type="ECO:0000313" key="2">
    <source>
        <dbReference type="Proteomes" id="UP000006512"/>
    </source>
</evidence>
<sequence length="84" mass="9495">MSLVGDIDSVLRKLDQKLVCTQVVVEAVKQLIELYRCEPEGIREAVDVHSYVTLQFARYHAQQIGRAQLLSNLEAARELSRVLA</sequence>
<reference evidence="2" key="1">
    <citation type="submission" date="2011-03" db="EMBL/GenBank/DDBJ databases">
        <title>Draft genome sequence of Brevundimonas diminuta.</title>
        <authorList>
            <person name="Brown P.J.B."/>
            <person name="Buechlein A."/>
            <person name="Hemmerich C."/>
            <person name="Brun Y.V."/>
        </authorList>
    </citation>
    <scope>NUCLEOTIDE SEQUENCE [LARGE SCALE GENOMIC DNA]</scope>
    <source>
        <strain evidence="2">C19</strain>
    </source>
</reference>
<keyword evidence="2" id="KW-1185">Reference proteome</keyword>
<gene>
    <name evidence="1" type="ORF">ABI_42670</name>
</gene>
<name>F4QSX4_9CAUL</name>
<dbReference type="OrthoDB" id="9843815at2"/>
<dbReference type="EMBL" id="GL883080">
    <property type="protein sequence ID" value="EGF89844.1"/>
    <property type="molecule type" value="Genomic_DNA"/>
</dbReference>
<dbReference type="HOGENOM" id="CLU_2520469_0_0_5"/>